<reference evidence="3" key="1">
    <citation type="submission" date="2017-07" db="EMBL/GenBank/DDBJ databases">
        <title>Taro Niue Genome Assembly and Annotation.</title>
        <authorList>
            <person name="Atibalentja N."/>
            <person name="Keating K."/>
            <person name="Fields C.J."/>
        </authorList>
    </citation>
    <scope>NUCLEOTIDE SEQUENCE</scope>
    <source>
        <strain evidence="3">Niue_2</strain>
        <tissue evidence="3">Leaf</tissue>
    </source>
</reference>
<protein>
    <submittedName>
        <fullName evidence="3">Uncharacterized protein</fullName>
    </submittedName>
</protein>
<feature type="region of interest" description="Disordered" evidence="1">
    <location>
        <begin position="39"/>
        <end position="62"/>
    </location>
</feature>
<evidence type="ECO:0000256" key="1">
    <source>
        <dbReference type="SAM" id="MobiDB-lite"/>
    </source>
</evidence>
<evidence type="ECO:0000313" key="4">
    <source>
        <dbReference type="Proteomes" id="UP000652761"/>
    </source>
</evidence>
<dbReference type="AlphaFoldDB" id="A0A843TIU7"/>
<proteinExistence type="predicted"/>
<accession>A0A843TIU7</accession>
<dbReference type="EMBL" id="NMUH01000127">
    <property type="protein sequence ID" value="MQL72352.1"/>
    <property type="molecule type" value="Genomic_DNA"/>
</dbReference>
<feature type="transmembrane region" description="Helical" evidence="2">
    <location>
        <begin position="90"/>
        <end position="110"/>
    </location>
</feature>
<dbReference type="Proteomes" id="UP000652761">
    <property type="component" value="Unassembled WGS sequence"/>
</dbReference>
<sequence length="184" mass="20430">LGPRRCGLISHSLDRRRQAICDSRALSAQEGRAVAGLAAEGAPEQKMRPSSTAEGGGQWPLKKTARRRGGYLAVVETGFSRGTRARFYSFIKAFLFLSVAMLGFEVMAYFKGWHLGAPELQRILAYGPVGVRGVFDWLYLSWVMVTGEGAVPRPTSPVPRQRLRVALPHLERRPPYPLPRLLLD</sequence>
<evidence type="ECO:0000256" key="2">
    <source>
        <dbReference type="SAM" id="Phobius"/>
    </source>
</evidence>
<evidence type="ECO:0000313" key="3">
    <source>
        <dbReference type="EMBL" id="MQL72352.1"/>
    </source>
</evidence>
<keyword evidence="2" id="KW-0472">Membrane</keyword>
<comment type="caution">
    <text evidence="3">The sequence shown here is derived from an EMBL/GenBank/DDBJ whole genome shotgun (WGS) entry which is preliminary data.</text>
</comment>
<feature type="non-terminal residue" evidence="3">
    <location>
        <position position="1"/>
    </location>
</feature>
<dbReference type="OrthoDB" id="1707177at2759"/>
<keyword evidence="4" id="KW-1185">Reference proteome</keyword>
<organism evidence="3 4">
    <name type="scientific">Colocasia esculenta</name>
    <name type="common">Wild taro</name>
    <name type="synonym">Arum esculentum</name>
    <dbReference type="NCBI Taxonomy" id="4460"/>
    <lineage>
        <taxon>Eukaryota</taxon>
        <taxon>Viridiplantae</taxon>
        <taxon>Streptophyta</taxon>
        <taxon>Embryophyta</taxon>
        <taxon>Tracheophyta</taxon>
        <taxon>Spermatophyta</taxon>
        <taxon>Magnoliopsida</taxon>
        <taxon>Liliopsida</taxon>
        <taxon>Araceae</taxon>
        <taxon>Aroideae</taxon>
        <taxon>Colocasieae</taxon>
        <taxon>Colocasia</taxon>
    </lineage>
</organism>
<keyword evidence="2" id="KW-0812">Transmembrane</keyword>
<gene>
    <name evidence="3" type="ORF">Taro_004681</name>
</gene>
<keyword evidence="2" id="KW-1133">Transmembrane helix</keyword>
<name>A0A843TIU7_COLES</name>